<proteinExistence type="predicted"/>
<feature type="non-terminal residue" evidence="4">
    <location>
        <position position="1"/>
    </location>
</feature>
<reference evidence="4" key="1">
    <citation type="submission" date="2014-05" db="EMBL/GenBank/DDBJ databases">
        <title>The transcriptome of the halophilic microalga Tetraselmis sp. GSL018 isolated from the Great Salt Lake, Utah.</title>
        <authorList>
            <person name="Jinkerson R.E."/>
            <person name="D'Adamo S."/>
            <person name="Posewitz M.C."/>
        </authorList>
    </citation>
    <scope>NUCLEOTIDE SEQUENCE</scope>
    <source>
        <strain evidence="4">GSL018</strain>
    </source>
</reference>
<keyword evidence="1" id="KW-0175">Coiled coil</keyword>
<name>A0A061R616_9CHLO</name>
<dbReference type="PANTHER" id="PTHR46620:SF1">
    <property type="entry name" value="J DOMAIN-CONTAINING PROTEIN SPF31"/>
    <property type="match status" value="1"/>
</dbReference>
<evidence type="ECO:0000256" key="2">
    <source>
        <dbReference type="SAM" id="MobiDB-lite"/>
    </source>
</evidence>
<accession>A0A061R616</accession>
<dbReference type="EMBL" id="GBEZ01020715">
    <property type="protein sequence ID" value="JAC65976.1"/>
    <property type="molecule type" value="Transcribed_RNA"/>
</dbReference>
<dbReference type="Gene3D" id="1.10.287.110">
    <property type="entry name" value="DnaJ domain"/>
    <property type="match status" value="1"/>
</dbReference>
<feature type="compositionally biased region" description="Basic and acidic residues" evidence="2">
    <location>
        <begin position="244"/>
        <end position="256"/>
    </location>
</feature>
<evidence type="ECO:0000259" key="3">
    <source>
        <dbReference type="PROSITE" id="PS50076"/>
    </source>
</evidence>
<sequence>SLAFNFGEYKRQSLTGMSGEAVPETASAEAVPQNSQNNIGNKIQHQGPVEALPENADELLKEFFTEVKATDRDNEVIRILEAFKLNPFDQLGVKYDATLEEINSKYRSSSLLIHPDKCKHPNARDAFEVLRAAHKDLQDEEKRNHLVYLLNYARDQVRKERKKATKHDAAIRLAATLHENGREGVEAEWEKTDDFHTKWREKSMDVLAQAEWRKRKLNQRLKEEQLRLEEDEASARERLKSEREHAKKWETTRDGRVTGWREFMNKSKNKKKKGGPGGLKPPKLKQEDPERAYVQRPVEREEFRPKPHAPPTQYRK</sequence>
<dbReference type="InterPro" id="IPR036869">
    <property type="entry name" value="J_dom_sf"/>
</dbReference>
<feature type="domain" description="J" evidence="3">
    <location>
        <begin position="86"/>
        <end position="158"/>
    </location>
</feature>
<gene>
    <name evidence="4" type="primary">DNAJC8</name>
    <name evidence="4" type="ORF">TSPGSL018_14770</name>
</gene>
<protein>
    <submittedName>
        <fullName evidence="4">DnaJ homolog subfamily C member 8</fullName>
    </submittedName>
</protein>
<feature type="region of interest" description="Disordered" evidence="2">
    <location>
        <begin position="244"/>
        <end position="316"/>
    </location>
</feature>
<dbReference type="CDD" id="cd06257">
    <property type="entry name" value="DnaJ"/>
    <property type="match status" value="1"/>
</dbReference>
<evidence type="ECO:0000256" key="1">
    <source>
        <dbReference type="SAM" id="Coils"/>
    </source>
</evidence>
<feature type="region of interest" description="Disordered" evidence="2">
    <location>
        <begin position="16"/>
        <end position="39"/>
    </location>
</feature>
<dbReference type="Pfam" id="PF00226">
    <property type="entry name" value="DnaJ"/>
    <property type="match status" value="1"/>
</dbReference>
<dbReference type="AlphaFoldDB" id="A0A061R616"/>
<dbReference type="InterPro" id="IPR001623">
    <property type="entry name" value="DnaJ_domain"/>
</dbReference>
<feature type="coiled-coil region" evidence="1">
    <location>
        <begin position="207"/>
        <end position="238"/>
    </location>
</feature>
<organism evidence="4">
    <name type="scientific">Tetraselmis sp. GSL018</name>
    <dbReference type="NCBI Taxonomy" id="582737"/>
    <lineage>
        <taxon>Eukaryota</taxon>
        <taxon>Viridiplantae</taxon>
        <taxon>Chlorophyta</taxon>
        <taxon>core chlorophytes</taxon>
        <taxon>Chlorodendrophyceae</taxon>
        <taxon>Chlorodendrales</taxon>
        <taxon>Chlorodendraceae</taxon>
        <taxon>Tetraselmis</taxon>
    </lineage>
</organism>
<dbReference type="PANTHER" id="PTHR46620">
    <property type="entry name" value="J DOMAIN-CONTAINING PROTEIN SPF31"/>
    <property type="match status" value="1"/>
</dbReference>
<dbReference type="PRINTS" id="PR00625">
    <property type="entry name" value="JDOMAIN"/>
</dbReference>
<dbReference type="PROSITE" id="PS50076">
    <property type="entry name" value="DNAJ_2"/>
    <property type="match status" value="1"/>
</dbReference>
<evidence type="ECO:0000313" key="4">
    <source>
        <dbReference type="EMBL" id="JAC65976.1"/>
    </source>
</evidence>
<feature type="compositionally biased region" description="Basic and acidic residues" evidence="2">
    <location>
        <begin position="284"/>
        <end position="305"/>
    </location>
</feature>
<dbReference type="SUPFAM" id="SSF46565">
    <property type="entry name" value="Chaperone J-domain"/>
    <property type="match status" value="1"/>
</dbReference>
<dbReference type="SMART" id="SM00271">
    <property type="entry name" value="DnaJ"/>
    <property type="match status" value="1"/>
</dbReference>